<proteinExistence type="predicted"/>
<dbReference type="EMBL" id="AP020998">
    <property type="protein sequence ID" value="BBN68965.1"/>
    <property type="molecule type" value="Genomic_DNA"/>
</dbReference>
<evidence type="ECO:0000313" key="1">
    <source>
        <dbReference type="EMBL" id="BBN68965.1"/>
    </source>
</evidence>
<sequence>MAVVPQLYQYSQLSKEKQVKSFNESAEALACAEAACLCDRSLSLGNPILIYVPKSESGRLTSANAEMQQPSDIADSGITIHARSLEAIGFWVDTSGISPHALHLFAEMSHSCWVCNGGTALLDFDLGYHMGIRDNGGGEFLTSCCTIFSVQEASTPVERILSHIIGHESLQPLSWISLITSSAYSENGNCPLHKESDWKEAGYHDHGSCVQGILLAEELKGGGHNQEEIVDEVKGSSQATSSAQIARKIICIVIANEHTQKRGPLAKKRKFGDIYIHYKSVSDQPSSKNDKVKDQKKGIIQLHIVN</sequence>
<protein>
    <submittedName>
        <fullName evidence="1">Uncharacterized protein</fullName>
    </submittedName>
</protein>
<dbReference type="AlphaFoldDB" id="A0A5H2XS44"/>
<reference evidence="1" key="1">
    <citation type="journal article" date="2019" name="Science">
        <title>Mutation of a bHLH transcription factor allowed almond domestication.</title>
        <authorList>
            <person name="Sanchez-Perez R."/>
            <person name="Pavan S."/>
            <person name="Mazzeo R."/>
            <person name="Moldovan C."/>
            <person name="Aiese Cigliano R."/>
            <person name="Del Cueto J."/>
            <person name="Ricciardi F."/>
            <person name="Lotti C."/>
            <person name="Ricciardi L."/>
            <person name="Dicenta F."/>
            <person name="Lopez-Marques R.L."/>
            <person name="Lindberg Moller B."/>
        </authorList>
    </citation>
    <scope>NUCLEOTIDE SEQUENCE</scope>
</reference>
<name>A0A5H2XS44_PRUDU</name>
<organism evidence="1">
    <name type="scientific">Prunus dulcis</name>
    <name type="common">Almond</name>
    <name type="synonym">Amygdalus dulcis</name>
    <dbReference type="NCBI Taxonomy" id="3755"/>
    <lineage>
        <taxon>Eukaryota</taxon>
        <taxon>Viridiplantae</taxon>
        <taxon>Streptophyta</taxon>
        <taxon>Embryophyta</taxon>
        <taxon>Tracheophyta</taxon>
        <taxon>Spermatophyta</taxon>
        <taxon>Magnoliopsida</taxon>
        <taxon>eudicotyledons</taxon>
        <taxon>Gunneridae</taxon>
        <taxon>Pentapetalae</taxon>
        <taxon>rosids</taxon>
        <taxon>fabids</taxon>
        <taxon>Rosales</taxon>
        <taxon>Rosaceae</taxon>
        <taxon>Amygdaloideae</taxon>
        <taxon>Amygdaleae</taxon>
        <taxon>Prunus</taxon>
    </lineage>
</organism>
<gene>
    <name evidence="1" type="ORF">Prudu_661S001400</name>
</gene>
<accession>A0A5H2XS44</accession>